<name>A0A816GBU2_9BILA</name>
<dbReference type="SUPFAM" id="SSF56436">
    <property type="entry name" value="C-type lectin-like"/>
    <property type="match status" value="3"/>
</dbReference>
<dbReference type="OrthoDB" id="10057069at2759"/>
<dbReference type="EMBL" id="CAJNOW010019407">
    <property type="protein sequence ID" value="CAF1672267.1"/>
    <property type="molecule type" value="Genomic_DNA"/>
</dbReference>
<evidence type="ECO:0000313" key="2">
    <source>
        <dbReference type="EMBL" id="CAF1672267.1"/>
    </source>
</evidence>
<dbReference type="PANTHER" id="PTHR22801">
    <property type="entry name" value="LITHOSTATHINE"/>
    <property type="match status" value="1"/>
</dbReference>
<organism evidence="2 3">
    <name type="scientific">Rotaria magnacalcarata</name>
    <dbReference type="NCBI Taxonomy" id="392030"/>
    <lineage>
        <taxon>Eukaryota</taxon>
        <taxon>Metazoa</taxon>
        <taxon>Spiralia</taxon>
        <taxon>Gnathifera</taxon>
        <taxon>Rotifera</taxon>
        <taxon>Eurotatoria</taxon>
        <taxon>Bdelloidea</taxon>
        <taxon>Philodinida</taxon>
        <taxon>Philodinidae</taxon>
        <taxon>Rotaria</taxon>
    </lineage>
</organism>
<gene>
    <name evidence="2" type="ORF">KQP761_LOCUS34526</name>
</gene>
<dbReference type="Proteomes" id="UP000663834">
    <property type="component" value="Unassembled WGS sequence"/>
</dbReference>
<dbReference type="CDD" id="cd00037">
    <property type="entry name" value="CLECT"/>
    <property type="match status" value="1"/>
</dbReference>
<dbReference type="InterPro" id="IPR002889">
    <property type="entry name" value="WSC_carb-bd"/>
</dbReference>
<dbReference type="InterPro" id="IPR016186">
    <property type="entry name" value="C-type_lectin-like/link_sf"/>
</dbReference>
<dbReference type="InterPro" id="IPR001304">
    <property type="entry name" value="C-type_lectin-like"/>
</dbReference>
<dbReference type="AlphaFoldDB" id="A0A816GBU2"/>
<dbReference type="PANTHER" id="PTHR22801:SF63">
    <property type="entry name" value="C-TYPE LECTIN DOMAIN-CONTAINING PROTEIN"/>
    <property type="match status" value="1"/>
</dbReference>
<evidence type="ECO:0000313" key="3">
    <source>
        <dbReference type="Proteomes" id="UP000663834"/>
    </source>
</evidence>
<feature type="domain" description="WSC" evidence="1">
    <location>
        <begin position="653"/>
        <end position="754"/>
    </location>
</feature>
<dbReference type="Gene3D" id="3.10.100.10">
    <property type="entry name" value="Mannose-Binding Protein A, subunit A"/>
    <property type="match status" value="3"/>
</dbReference>
<proteinExistence type="predicted"/>
<accession>A0A816GBU2</accession>
<dbReference type="InterPro" id="IPR050801">
    <property type="entry name" value="Ca-Dep_Lectins_ImmuneDev"/>
</dbReference>
<evidence type="ECO:0000259" key="1">
    <source>
        <dbReference type="PROSITE" id="PS51212"/>
    </source>
</evidence>
<dbReference type="InterPro" id="IPR016187">
    <property type="entry name" value="CTDL_fold"/>
</dbReference>
<reference evidence="2" key="1">
    <citation type="submission" date="2021-02" db="EMBL/GenBank/DDBJ databases">
        <authorList>
            <person name="Nowell W R."/>
        </authorList>
    </citation>
    <scope>NUCLEOTIDE SEQUENCE</scope>
</reference>
<protein>
    <recommendedName>
        <fullName evidence="1">WSC domain-containing protein</fullName>
    </recommendedName>
</protein>
<dbReference type="SMART" id="SM00034">
    <property type="entry name" value="CLECT"/>
    <property type="match status" value="2"/>
</dbReference>
<dbReference type="PROSITE" id="PS51212">
    <property type="entry name" value="WSC"/>
    <property type="match status" value="1"/>
</dbReference>
<comment type="caution">
    <text evidence="2">The sequence shown here is derived from an EMBL/GenBank/DDBJ whole genome shotgun (WGS) entry which is preliminary data.</text>
</comment>
<sequence>MEPTLCFRLCETPMIYLQGKVCRCAGSGLMGYDRQRDSFCSTPCDIVISGPVKTNTCGGRGAHSVYAEEQFYTRHAHLLSYNIKFSSCQLWKTSGYYHTVQVEIDESSTNSSLSKLERCAAACLDRNATTKSIGFNADSNRCLCIISPKANLGSDRALYLKTVSNSKCDRRCDNILGDSKVKHNFQCGSLSNQRIWAIYDLNYACPIDSVYVEEFQKCVFAEKGYRSNCSSPSMDYVYDGNITWNAFLRIVKKLHLTKSMVSINFDNNVTIDSSWKCSNTGNFNFPSTTSIYENSNTNYVLNRGCLLVMSGFSYLYRLSDKLCVEDPLNKDSISKNPMTDAFYIPTFTLMNNCPMNWFDLNGNCYRMSTKPKTIQEASVSCINKPIVEAKDNEENIIFSDDDDDDVWKETNDENKNYMANFQNGEIVQYTSEWQARLGYYLLDTNMSNIQEMPQPIISFDREMPTLAFNINISRPSINEFQMIHLNETNNSTVKDDSCILSTRSVIDEKESSVISNAQMNNCSKPRHVLCKTRSPSFRSHEYCLSKPLTLGLPTIISNYLSYELCVTICVDLKTNSAVLNKNKCYCLNADYSKMVNNKLIYEKYRTKYCGNFCPGNQHQHCGNENVIIAFYFSVISLSSRFDNNEKVPRLNPDFVYDSCIHLNTVDQSAMYEFNLSRAIDVHPRYCLELCSKYQQVYALMNSNKCLCTNIQLKKRNDTLFPLSAYSCTQECQGNYFYSCGNSSNSTIYSMYTMQTTCPRGFQVIEEQKRCVHANISAITNSYSNAQAYCKSVGGMLARINGVLEIQDILPKSFVSQRIYSIFSVDSARRAPNESKYFWIDRKSDVSQMNTASDRSIVRCSLAPRTVDGNCIVLRYEKTRIDQSVTYQRCFAESDQCSSMSALPVCVDQNLEFNSIVNHPAKGNEFLESVNTTVNYSCGNETDYHLINGLCYKLNIHEMTWHDAKSECARENATLFIPEDELTLKMIKFLFLRQRSYTSSSIIHVGVFNDKKDRGGSKYYAIDESSSSNILDSDSTSPSCGKTFRGHYRSTSKLPYSSMTQNGRSKSKQTGCGYVDLRPGMELSISCDKLPCKQLAAVVCQRASIPTDHVVVAKRLVVNTIYIDKEIVP</sequence>